<organism evidence="2 3">
    <name type="scientific">Drechslerella dactyloides</name>
    <name type="common">Nematode-trapping fungus</name>
    <name type="synonym">Arthrobotrys dactyloides</name>
    <dbReference type="NCBI Taxonomy" id="74499"/>
    <lineage>
        <taxon>Eukaryota</taxon>
        <taxon>Fungi</taxon>
        <taxon>Dikarya</taxon>
        <taxon>Ascomycota</taxon>
        <taxon>Pezizomycotina</taxon>
        <taxon>Orbiliomycetes</taxon>
        <taxon>Orbiliales</taxon>
        <taxon>Orbiliaceae</taxon>
        <taxon>Drechslerella</taxon>
    </lineage>
</organism>
<keyword evidence="3" id="KW-1185">Reference proteome</keyword>
<gene>
    <name evidence="2" type="ORF">Dda_8517</name>
</gene>
<feature type="compositionally biased region" description="Basic residues" evidence="1">
    <location>
        <begin position="20"/>
        <end position="29"/>
    </location>
</feature>
<evidence type="ECO:0000256" key="1">
    <source>
        <dbReference type="SAM" id="MobiDB-lite"/>
    </source>
</evidence>
<dbReference type="Proteomes" id="UP001221413">
    <property type="component" value="Unassembled WGS sequence"/>
</dbReference>
<name>A0AAD6IQS5_DREDA</name>
<reference evidence="2" key="1">
    <citation type="submission" date="2023-01" db="EMBL/GenBank/DDBJ databases">
        <title>The chitinases involved in constricting ring structure development in the nematode-trapping fungus Drechslerella dactyloides.</title>
        <authorList>
            <person name="Wang R."/>
            <person name="Zhang L."/>
            <person name="Tang P."/>
            <person name="Li S."/>
            <person name="Liang L."/>
        </authorList>
    </citation>
    <scope>NUCLEOTIDE SEQUENCE</scope>
    <source>
        <strain evidence="2">YMF1.00031</strain>
    </source>
</reference>
<dbReference type="AlphaFoldDB" id="A0AAD6IQS5"/>
<comment type="caution">
    <text evidence="2">The sequence shown here is derived from an EMBL/GenBank/DDBJ whole genome shotgun (WGS) entry which is preliminary data.</text>
</comment>
<accession>A0AAD6IQS5</accession>
<dbReference type="EMBL" id="JAQGDS010000012">
    <property type="protein sequence ID" value="KAJ6256652.1"/>
    <property type="molecule type" value="Genomic_DNA"/>
</dbReference>
<evidence type="ECO:0000313" key="3">
    <source>
        <dbReference type="Proteomes" id="UP001221413"/>
    </source>
</evidence>
<evidence type="ECO:0000313" key="2">
    <source>
        <dbReference type="EMBL" id="KAJ6256652.1"/>
    </source>
</evidence>
<protein>
    <submittedName>
        <fullName evidence="2">Uncharacterized protein</fullName>
    </submittedName>
</protein>
<sequence>METKEGGQERLIGLGSGTRPKTRRRRRRRESGCRRGAPNRGLVGRRTTCPSSGWGGPSAQSRVADRPGESRWVIGRREEGRAVFCGRFDVGYDVRLCSGRSEVDGSMKFGAGGLIKAKSIKNSSWS</sequence>
<feature type="region of interest" description="Disordered" evidence="1">
    <location>
        <begin position="1"/>
        <end position="68"/>
    </location>
</feature>
<proteinExistence type="predicted"/>